<organism evidence="2 3">
    <name type="scientific">Actinomadura chokoriensis</name>
    <dbReference type="NCBI Taxonomy" id="454156"/>
    <lineage>
        <taxon>Bacteria</taxon>
        <taxon>Bacillati</taxon>
        <taxon>Actinomycetota</taxon>
        <taxon>Actinomycetes</taxon>
        <taxon>Streptosporangiales</taxon>
        <taxon>Thermomonosporaceae</taxon>
        <taxon>Actinomadura</taxon>
    </lineage>
</organism>
<keyword evidence="3" id="KW-1185">Reference proteome</keyword>
<dbReference type="RefSeq" id="WP_371946035.1">
    <property type="nucleotide sequence ID" value="NZ_JAXCEH010000039.1"/>
</dbReference>
<reference evidence="2 3" key="1">
    <citation type="submission" date="2023-11" db="EMBL/GenBank/DDBJ databases">
        <title>Actinomadura monticuli sp. nov., isolated from volcanic ash.</title>
        <authorList>
            <person name="Lee S.D."/>
            <person name="Yang H."/>
            <person name="Kim I.S."/>
        </authorList>
    </citation>
    <scope>NUCLEOTIDE SEQUENCE [LARGE SCALE GENOMIC DNA]</scope>
    <source>
        <strain evidence="2 3">DSM 45346</strain>
    </source>
</reference>
<evidence type="ECO:0000313" key="3">
    <source>
        <dbReference type="Proteomes" id="UP001569904"/>
    </source>
</evidence>
<dbReference type="EMBL" id="JAXCEH010000039">
    <property type="protein sequence ID" value="MFA1559017.1"/>
    <property type="molecule type" value="Genomic_DNA"/>
</dbReference>
<feature type="domain" description="DUF5753" evidence="1">
    <location>
        <begin position="3"/>
        <end position="124"/>
    </location>
</feature>
<proteinExistence type="predicted"/>
<protein>
    <submittedName>
        <fullName evidence="2">Scr1 family TA system antitoxin-like transcriptional regulator</fullName>
    </submittedName>
</protein>
<evidence type="ECO:0000313" key="2">
    <source>
        <dbReference type="EMBL" id="MFA1559017.1"/>
    </source>
</evidence>
<gene>
    <name evidence="2" type="ORF">SM436_35445</name>
</gene>
<dbReference type="InterPro" id="IPR043917">
    <property type="entry name" value="DUF5753"/>
</dbReference>
<sequence>MPEKMTDARLQRVRTVFRPDGPKYEVVVDEVVIRRLTVPDDIMRAQLCHIIKTLDDEPLLALRILPVNARLVGTLLLRSTFTLYTFPDKDDPPMAVVDTITADLVYTEPREVERYTRRYENFRQMLLIEAAQEPND</sequence>
<dbReference type="Pfam" id="PF19054">
    <property type="entry name" value="DUF5753"/>
    <property type="match status" value="1"/>
</dbReference>
<evidence type="ECO:0000259" key="1">
    <source>
        <dbReference type="Pfam" id="PF19054"/>
    </source>
</evidence>
<dbReference type="Proteomes" id="UP001569904">
    <property type="component" value="Unassembled WGS sequence"/>
</dbReference>
<accession>A0ABV4RC40</accession>
<name>A0ABV4RC40_9ACTN</name>
<comment type="caution">
    <text evidence="2">The sequence shown here is derived from an EMBL/GenBank/DDBJ whole genome shotgun (WGS) entry which is preliminary data.</text>
</comment>